<dbReference type="Proteomes" id="UP000293347">
    <property type="component" value="Unassembled WGS sequence"/>
</dbReference>
<accession>A0A4R0NNR5</accession>
<name>A0A4R0NNR5_9SPHI</name>
<reference evidence="1 2" key="1">
    <citation type="submission" date="2019-02" db="EMBL/GenBank/DDBJ databases">
        <title>Pedobacter sp. RP-1-14 sp. nov., isolated from Arctic soil.</title>
        <authorList>
            <person name="Dahal R.H."/>
        </authorList>
    </citation>
    <scope>NUCLEOTIDE SEQUENCE [LARGE SCALE GENOMIC DNA]</scope>
    <source>
        <strain evidence="1 2">RP-1-14</strain>
    </source>
</reference>
<evidence type="ECO:0000313" key="1">
    <source>
        <dbReference type="EMBL" id="TCD01303.1"/>
    </source>
</evidence>
<comment type="caution">
    <text evidence="1">The sequence shown here is derived from an EMBL/GenBank/DDBJ whole genome shotgun (WGS) entry which is preliminary data.</text>
</comment>
<dbReference type="AlphaFoldDB" id="A0A4R0NNR5"/>
<protein>
    <submittedName>
        <fullName evidence="1">Uncharacterized protein</fullName>
    </submittedName>
</protein>
<organism evidence="1 2">
    <name type="scientific">Pedobacter psychroterrae</name>
    <dbReference type="NCBI Taxonomy" id="2530453"/>
    <lineage>
        <taxon>Bacteria</taxon>
        <taxon>Pseudomonadati</taxon>
        <taxon>Bacteroidota</taxon>
        <taxon>Sphingobacteriia</taxon>
        <taxon>Sphingobacteriales</taxon>
        <taxon>Sphingobacteriaceae</taxon>
        <taxon>Pedobacter</taxon>
    </lineage>
</organism>
<dbReference type="RefSeq" id="WP_131595996.1">
    <property type="nucleotide sequence ID" value="NZ_SJSL01000002.1"/>
</dbReference>
<sequence>MTDADGNEHVAYSFGFDRAGIFENDKFQYEYDPKIRNTVVHIIKEFFSKNVDSGLLYFCYQKDDFSRHRSITFRKWWKQETESGIIFKPTAVNYNDKVSHGGILVLTTNPLAQLLIDAFTKHIEETLS</sequence>
<dbReference type="OrthoDB" id="767793at2"/>
<dbReference type="Pfam" id="PF19666">
    <property type="entry name" value="DUF6169"/>
    <property type="match status" value="1"/>
</dbReference>
<dbReference type="InterPro" id="IPR046167">
    <property type="entry name" value="DUF6169"/>
</dbReference>
<evidence type="ECO:0000313" key="2">
    <source>
        <dbReference type="Proteomes" id="UP000293347"/>
    </source>
</evidence>
<dbReference type="EMBL" id="SJSL01000002">
    <property type="protein sequence ID" value="TCD01303.1"/>
    <property type="molecule type" value="Genomic_DNA"/>
</dbReference>
<proteinExistence type="predicted"/>
<gene>
    <name evidence="1" type="ORF">EZ437_11165</name>
</gene>
<keyword evidence="2" id="KW-1185">Reference proteome</keyword>